<feature type="transmembrane region" description="Helical" evidence="2">
    <location>
        <begin position="519"/>
        <end position="539"/>
    </location>
</feature>
<feature type="transmembrane region" description="Helical" evidence="2">
    <location>
        <begin position="705"/>
        <end position="725"/>
    </location>
</feature>
<feature type="transmembrane region" description="Helical" evidence="2">
    <location>
        <begin position="545"/>
        <end position="571"/>
    </location>
</feature>
<dbReference type="Proteomes" id="UP000199681">
    <property type="component" value="Unassembled WGS sequence"/>
</dbReference>
<proteinExistence type="predicted"/>
<dbReference type="STRING" id="995038.SAMN05216274_109166"/>
<reference evidence="4 6" key="2">
    <citation type="submission" date="2019-03" db="EMBL/GenBank/DDBJ databases">
        <title>Genomics of glacier-inhabiting Cryobacterium strains.</title>
        <authorList>
            <person name="Liu Q."/>
            <person name="Xin Y.-H."/>
        </authorList>
    </citation>
    <scope>NUCLEOTIDE SEQUENCE [LARGE SCALE GENOMIC DNA]</scope>
    <source>
        <strain evidence="4 6">Hh34</strain>
    </source>
</reference>
<organism evidence="4 6">
    <name type="scientific">Cryobacterium levicorallinum</name>
    <dbReference type="NCBI Taxonomy" id="995038"/>
    <lineage>
        <taxon>Bacteria</taxon>
        <taxon>Bacillati</taxon>
        <taxon>Actinomycetota</taxon>
        <taxon>Actinomycetes</taxon>
        <taxon>Micrococcales</taxon>
        <taxon>Microbacteriaceae</taxon>
        <taxon>Cryobacterium</taxon>
    </lineage>
</organism>
<dbReference type="EMBL" id="FOPW01000009">
    <property type="protein sequence ID" value="SFH62333.1"/>
    <property type="molecule type" value="Genomic_DNA"/>
</dbReference>
<dbReference type="RefSeq" id="WP_092450411.1">
    <property type="nucleotide sequence ID" value="NZ_BKAC01000017.1"/>
</dbReference>
<keyword evidence="2" id="KW-0472">Membrane</keyword>
<evidence type="ECO:0000313" key="4">
    <source>
        <dbReference type="EMBL" id="TFB82104.1"/>
    </source>
</evidence>
<feature type="compositionally biased region" description="Low complexity" evidence="1">
    <location>
        <begin position="403"/>
        <end position="418"/>
    </location>
</feature>
<protein>
    <recommendedName>
        <fullName evidence="7">Bacterial Ig-like domain-containing protein</fullName>
    </recommendedName>
</protein>
<gene>
    <name evidence="4" type="ORF">E3O11_15690</name>
    <name evidence="3" type="ORF">SAMN05216274_109166</name>
</gene>
<reference evidence="3 5" key="1">
    <citation type="submission" date="2016-10" db="EMBL/GenBank/DDBJ databases">
        <authorList>
            <person name="Varghese N."/>
            <person name="Submissions S."/>
        </authorList>
    </citation>
    <scope>NUCLEOTIDE SEQUENCE [LARGE SCALE GENOMIC DNA]</scope>
    <source>
        <strain evidence="3 5">GMCC 1.11211</strain>
    </source>
</reference>
<evidence type="ECO:0000256" key="1">
    <source>
        <dbReference type="SAM" id="MobiDB-lite"/>
    </source>
</evidence>
<sequence length="764" mass="78102">MSESTRVEASGATARPRRSRSLAAVVALLLGCAIVLAGPMLATAQAEEAIVTSLAEETTPEPTQEKNLQSTPESTAPATEEPIPNTTTDPATTRPLIESPGNGQFIGSNRTTVSGSKALDQEIQLLSPRGGDPLCIVDDKSTSWSCSNLYLQNGPTIKLRVVVTGDATLSDEITVAVLGAPTVRGGRSGSESDGWVRGTGHPQATVTASLGTEDSCSSDVDNSGAWACLFEGTLKSGSREVTASQRSTFSSPSSSNSSEPVTIVFDLQGPAAPVVTTPREGAQVPVAGTEYTGTGETGATVTVFAGAYSVCTAEVTAGAWTCFAGGVAAGSYSIIAVQQDSAGNVGPGSTPVTVRYAAPSTATPTPTPTQSASETPAVTPAPSASASPSPDGAVGIPGDTAEPTPSAAPQTQEPAPEAAAEESADDSAGASTFTGRWDDPTRFALPIGPSATSSPFPWLQAGLLALGALVLIALPLRMLAGTISRTRGGRPFWSGPTLAGRNRVREEYEVAPTVRLNRWLRGGAALVAAATFVMLSGPVVDQPAYLRLLVAVTIGLVLVNGVAILVPLWWSSRVLELRGAVRFLPRYLLLIAAAATASRVFDVHPALLFGLLGSVSLLAKADAGSAQPTPAQRGQLAAVRVGALSLFAVLAWSLGALLPAANDFTTSLVAETVNTIVLASVGSAVLILVPIGHTSGRSILAWSPPIWTGLTVVAYGILFAALAPAIDQLQSSGSGTVLWIVAASFAALCASGWVWQRFVAPAQR</sequence>
<feature type="compositionally biased region" description="Low complexity" evidence="1">
    <location>
        <begin position="357"/>
        <end position="390"/>
    </location>
</feature>
<feature type="transmembrane region" description="Helical" evidence="2">
    <location>
        <begin position="458"/>
        <end position="480"/>
    </location>
</feature>
<accession>A0A1I3BJ96</accession>
<keyword evidence="5" id="KW-1185">Reference proteome</keyword>
<dbReference type="EMBL" id="SOFE01000027">
    <property type="protein sequence ID" value="TFB82104.1"/>
    <property type="molecule type" value="Genomic_DNA"/>
</dbReference>
<keyword evidence="2" id="KW-0812">Transmembrane</keyword>
<dbReference type="AlphaFoldDB" id="A0A1I3BJ96"/>
<feature type="transmembrane region" description="Helical" evidence="2">
    <location>
        <begin position="673"/>
        <end position="693"/>
    </location>
</feature>
<feature type="region of interest" description="Disordered" evidence="1">
    <location>
        <begin position="56"/>
        <end position="111"/>
    </location>
</feature>
<feature type="region of interest" description="Disordered" evidence="1">
    <location>
        <begin position="184"/>
        <end position="203"/>
    </location>
</feature>
<comment type="caution">
    <text evidence="4">The sequence shown here is derived from an EMBL/GenBank/DDBJ whole genome shotgun (WGS) entry which is preliminary data.</text>
</comment>
<name>A0A1I3BJ96_9MICO</name>
<evidence type="ECO:0000256" key="2">
    <source>
        <dbReference type="SAM" id="Phobius"/>
    </source>
</evidence>
<feature type="transmembrane region" description="Helical" evidence="2">
    <location>
        <begin position="737"/>
        <end position="755"/>
    </location>
</feature>
<evidence type="ECO:0008006" key="7">
    <source>
        <dbReference type="Google" id="ProtNLM"/>
    </source>
</evidence>
<evidence type="ECO:0000313" key="3">
    <source>
        <dbReference type="EMBL" id="SFH62333.1"/>
    </source>
</evidence>
<dbReference type="Proteomes" id="UP000297963">
    <property type="component" value="Unassembled WGS sequence"/>
</dbReference>
<keyword evidence="2" id="KW-1133">Transmembrane helix</keyword>
<dbReference type="Gene3D" id="2.60.40.1800">
    <property type="match status" value="1"/>
</dbReference>
<dbReference type="PROSITE" id="PS51257">
    <property type="entry name" value="PROKAR_LIPOPROTEIN"/>
    <property type="match status" value="1"/>
</dbReference>
<feature type="compositionally biased region" description="Polar residues" evidence="1">
    <location>
        <begin position="60"/>
        <end position="77"/>
    </location>
</feature>
<feature type="transmembrane region" description="Helical" evidence="2">
    <location>
        <begin position="637"/>
        <end position="661"/>
    </location>
</feature>
<feature type="region of interest" description="Disordered" evidence="1">
    <location>
        <begin position="354"/>
        <end position="439"/>
    </location>
</feature>
<feature type="compositionally biased region" description="Polar residues" evidence="1">
    <location>
        <begin position="101"/>
        <end position="111"/>
    </location>
</feature>
<evidence type="ECO:0000313" key="5">
    <source>
        <dbReference type="Proteomes" id="UP000199681"/>
    </source>
</evidence>
<evidence type="ECO:0000313" key="6">
    <source>
        <dbReference type="Proteomes" id="UP000297963"/>
    </source>
</evidence>